<feature type="domain" description="F-box" evidence="1">
    <location>
        <begin position="81"/>
        <end position="127"/>
    </location>
</feature>
<reference evidence="2" key="1">
    <citation type="submission" date="2021-01" db="UniProtKB">
        <authorList>
            <consortium name="EnsemblPlants"/>
        </authorList>
    </citation>
    <scope>IDENTIFICATION</scope>
</reference>
<evidence type="ECO:0000313" key="3">
    <source>
        <dbReference type="Proteomes" id="UP000594263"/>
    </source>
</evidence>
<proteinExistence type="predicted"/>
<dbReference type="SUPFAM" id="SSF81383">
    <property type="entry name" value="F-box domain"/>
    <property type="match status" value="1"/>
</dbReference>
<dbReference type="InterPro" id="IPR001810">
    <property type="entry name" value="F-box_dom"/>
</dbReference>
<dbReference type="OMA" id="EQNISWD"/>
<dbReference type="Proteomes" id="UP000594263">
    <property type="component" value="Unplaced"/>
</dbReference>
<dbReference type="EnsemblPlants" id="Kaladp0060s0061.1.v1.1">
    <property type="protein sequence ID" value="Kaladp0060s0061.1.v1.1"/>
    <property type="gene ID" value="Kaladp0060s0061.v1.1"/>
</dbReference>
<sequence length="393" mass="46128">MYIIFISCVTFIIFSNSLSLWLVRLFSKRSQLLSSWTLGDISSVLIRWQLKTRSLASYLPYPLRMMNHTGSRFENAEENEGRCLLDLPELPLHCILDRLSPDGLRTMAAVSTSLRDQCRSDYYWEKHLSEKWGRILGEAAYKEWQCHIAAQNRSISLSRQVKQKNWFSYFLRVLPGYSRKPDLREKNCDPCNELQPKESAMALYLALESGEFWFPVQVYNRENGHAGFMLSCYDAKVRYESSTDTFHARYSPHGRQTLEENIEWGRLRAPVLDTPANALHISDSLSHLRPGDHIEIQWRRSKEFPYGWWYGVVGHLETCERSEYHCRCNQSDTVVLEFKQYAQGSRWRKTLVKRETHREEGNTVDGFYGGIRKLCDDEEISTWKRLWPAKILE</sequence>
<keyword evidence="3" id="KW-1185">Reference proteome</keyword>
<dbReference type="PANTHER" id="PTHR31482">
    <property type="entry name" value="ESTS AU081301(E20138)"/>
    <property type="match status" value="1"/>
</dbReference>
<dbReference type="PANTHER" id="PTHR31482:SF18">
    <property type="entry name" value="ESTS AU081301(E20138)"/>
    <property type="match status" value="1"/>
</dbReference>
<evidence type="ECO:0000259" key="1">
    <source>
        <dbReference type="PROSITE" id="PS50181"/>
    </source>
</evidence>
<evidence type="ECO:0000313" key="2">
    <source>
        <dbReference type="EnsemblPlants" id="Kaladp0060s0061.1.v1.1"/>
    </source>
</evidence>
<dbReference type="AlphaFoldDB" id="A0A7N0UEC2"/>
<dbReference type="Pfam" id="PF00646">
    <property type="entry name" value="F-box"/>
    <property type="match status" value="1"/>
</dbReference>
<dbReference type="InterPro" id="IPR036047">
    <property type="entry name" value="F-box-like_dom_sf"/>
</dbReference>
<dbReference type="PROSITE" id="PS50181">
    <property type="entry name" value="FBOX"/>
    <property type="match status" value="1"/>
</dbReference>
<organism evidence="2 3">
    <name type="scientific">Kalanchoe fedtschenkoi</name>
    <name type="common">Lavender scallops</name>
    <name type="synonym">South American air plant</name>
    <dbReference type="NCBI Taxonomy" id="63787"/>
    <lineage>
        <taxon>Eukaryota</taxon>
        <taxon>Viridiplantae</taxon>
        <taxon>Streptophyta</taxon>
        <taxon>Embryophyta</taxon>
        <taxon>Tracheophyta</taxon>
        <taxon>Spermatophyta</taxon>
        <taxon>Magnoliopsida</taxon>
        <taxon>eudicotyledons</taxon>
        <taxon>Gunneridae</taxon>
        <taxon>Pentapetalae</taxon>
        <taxon>Saxifragales</taxon>
        <taxon>Crassulaceae</taxon>
        <taxon>Kalanchoe</taxon>
    </lineage>
</organism>
<name>A0A7N0UEC2_KALFE</name>
<accession>A0A7N0UEC2</accession>
<dbReference type="Gramene" id="Kaladp0060s0061.1.v1.1">
    <property type="protein sequence ID" value="Kaladp0060s0061.1.v1.1"/>
    <property type="gene ID" value="Kaladp0060s0061.v1.1"/>
</dbReference>
<protein>
    <recommendedName>
        <fullName evidence="1">F-box domain-containing protein</fullName>
    </recommendedName>
</protein>